<protein>
    <submittedName>
        <fullName evidence="2">NAD(P)-dependent oxidoreductase</fullName>
    </submittedName>
</protein>
<dbReference type="OrthoDB" id="3174087at2"/>
<dbReference type="EMBL" id="SMKL01000031">
    <property type="protein sequence ID" value="TDC50411.1"/>
    <property type="molecule type" value="Genomic_DNA"/>
</dbReference>
<dbReference type="GO" id="GO:0005737">
    <property type="term" value="C:cytoplasm"/>
    <property type="evidence" value="ECO:0007669"/>
    <property type="project" value="TreeGrafter"/>
</dbReference>
<dbReference type="SUPFAM" id="SSF51735">
    <property type="entry name" value="NAD(P)-binding Rossmann-fold domains"/>
    <property type="match status" value="1"/>
</dbReference>
<keyword evidence="3" id="KW-1185">Reference proteome</keyword>
<dbReference type="Gene3D" id="3.40.50.720">
    <property type="entry name" value="NAD(P)-binding Rossmann-like Domain"/>
    <property type="match status" value="1"/>
</dbReference>
<dbReference type="AlphaFoldDB" id="A0A4R4RL72"/>
<sequence length="329" mass="35110">MRIFLTGGSGFVGQHLIRQLRAEGHTVLALARSAASAQKVTDAGAQPVRGDLAELSGRNGPAVRPAWSDHLHEVEVVVHAAARMEFWGPDARFRADNYEPTVALHAAAAHAEVSRFVLISAASVSLGGQRAAVVDENTDTGTPNIAYSRVKLATENALRSAVTPGMSLVILRPPFIWGPGITTIADAAEAATKGQWMWIDGGRHVMDYVHVDNLAAAVVLSLTRGRDGAVYYVTDGHPMPIRDFFTPLLGTQGVDVSRSRSVPLALAAPIAAVMDGAARLLRRRTAPPLTNWLITIMGRDRSYDISAARADLGYTPRVGLAAGMLEMAR</sequence>
<evidence type="ECO:0000313" key="3">
    <source>
        <dbReference type="Proteomes" id="UP000295621"/>
    </source>
</evidence>
<gene>
    <name evidence="2" type="ORF">E1212_15265</name>
</gene>
<dbReference type="Pfam" id="PF01370">
    <property type="entry name" value="Epimerase"/>
    <property type="match status" value="1"/>
</dbReference>
<dbReference type="Proteomes" id="UP000295621">
    <property type="component" value="Unassembled WGS sequence"/>
</dbReference>
<accession>A0A4R4RL72</accession>
<name>A0A4R4RL72_9ACTN</name>
<dbReference type="GO" id="GO:0004029">
    <property type="term" value="F:aldehyde dehydrogenase (NAD+) activity"/>
    <property type="evidence" value="ECO:0007669"/>
    <property type="project" value="TreeGrafter"/>
</dbReference>
<dbReference type="PANTHER" id="PTHR48079:SF6">
    <property type="entry name" value="NAD(P)-BINDING DOMAIN-CONTAINING PROTEIN-RELATED"/>
    <property type="match status" value="1"/>
</dbReference>
<proteinExistence type="predicted"/>
<feature type="domain" description="NAD-dependent epimerase/dehydratase" evidence="1">
    <location>
        <begin position="3"/>
        <end position="231"/>
    </location>
</feature>
<evidence type="ECO:0000259" key="1">
    <source>
        <dbReference type="Pfam" id="PF01370"/>
    </source>
</evidence>
<dbReference type="RefSeq" id="WP_131983909.1">
    <property type="nucleotide sequence ID" value="NZ_SMKL01000031.1"/>
</dbReference>
<dbReference type="InterPro" id="IPR051783">
    <property type="entry name" value="NAD(P)-dependent_oxidoreduct"/>
</dbReference>
<evidence type="ECO:0000313" key="2">
    <source>
        <dbReference type="EMBL" id="TDC50411.1"/>
    </source>
</evidence>
<organism evidence="2 3">
    <name type="scientific">Jiangella ureilytica</name>
    <dbReference type="NCBI Taxonomy" id="2530374"/>
    <lineage>
        <taxon>Bacteria</taxon>
        <taxon>Bacillati</taxon>
        <taxon>Actinomycetota</taxon>
        <taxon>Actinomycetes</taxon>
        <taxon>Jiangellales</taxon>
        <taxon>Jiangellaceae</taxon>
        <taxon>Jiangella</taxon>
    </lineage>
</organism>
<dbReference type="PANTHER" id="PTHR48079">
    <property type="entry name" value="PROTEIN YEEZ"/>
    <property type="match status" value="1"/>
</dbReference>
<dbReference type="InterPro" id="IPR036291">
    <property type="entry name" value="NAD(P)-bd_dom_sf"/>
</dbReference>
<dbReference type="InterPro" id="IPR001509">
    <property type="entry name" value="Epimerase_deHydtase"/>
</dbReference>
<comment type="caution">
    <text evidence="2">The sequence shown here is derived from an EMBL/GenBank/DDBJ whole genome shotgun (WGS) entry which is preliminary data.</text>
</comment>
<reference evidence="2 3" key="1">
    <citation type="submission" date="2019-02" db="EMBL/GenBank/DDBJ databases">
        <title>Draft genome sequences of novel Actinobacteria.</title>
        <authorList>
            <person name="Sahin N."/>
            <person name="Ay H."/>
            <person name="Saygin H."/>
        </authorList>
    </citation>
    <scope>NUCLEOTIDE SEQUENCE [LARGE SCALE GENOMIC DNA]</scope>
    <source>
        <strain evidence="2 3">KC603</strain>
    </source>
</reference>